<organism evidence="2 3">
    <name type="scientific">Thamnocephalis sphaerospora</name>
    <dbReference type="NCBI Taxonomy" id="78915"/>
    <lineage>
        <taxon>Eukaryota</taxon>
        <taxon>Fungi</taxon>
        <taxon>Fungi incertae sedis</taxon>
        <taxon>Zoopagomycota</taxon>
        <taxon>Zoopagomycotina</taxon>
        <taxon>Zoopagomycetes</taxon>
        <taxon>Zoopagales</taxon>
        <taxon>Sigmoideomycetaceae</taxon>
        <taxon>Thamnocephalis</taxon>
    </lineage>
</organism>
<keyword evidence="3" id="KW-1185">Reference proteome</keyword>
<feature type="domain" description="RecF/RecN/SMC N-terminal" evidence="1">
    <location>
        <begin position="3"/>
        <end position="89"/>
    </location>
</feature>
<dbReference type="PANTHER" id="PTHR43977">
    <property type="entry name" value="STRUCTURAL MAINTENANCE OF CHROMOSOMES PROTEIN 3"/>
    <property type="match status" value="1"/>
</dbReference>
<protein>
    <submittedName>
        <fullName evidence="2">RecF/RecN/SMC</fullName>
    </submittedName>
</protein>
<dbReference type="STRING" id="78915.A0A4P9XSA3"/>
<dbReference type="SUPFAM" id="SSF52540">
    <property type="entry name" value="P-loop containing nucleoside triphosphate hydrolases"/>
    <property type="match status" value="1"/>
</dbReference>
<evidence type="ECO:0000313" key="3">
    <source>
        <dbReference type="Proteomes" id="UP000271241"/>
    </source>
</evidence>
<dbReference type="EMBL" id="KZ992606">
    <property type="protein sequence ID" value="RKP08411.1"/>
    <property type="molecule type" value="Genomic_DNA"/>
</dbReference>
<dbReference type="Pfam" id="PF02463">
    <property type="entry name" value="SMC_N"/>
    <property type="match status" value="1"/>
</dbReference>
<dbReference type="AlphaFoldDB" id="A0A4P9XSA3"/>
<dbReference type="OrthoDB" id="10255539at2759"/>
<dbReference type="Proteomes" id="UP000271241">
    <property type="component" value="Unassembled WGS sequence"/>
</dbReference>
<feature type="non-terminal residue" evidence="2">
    <location>
        <position position="99"/>
    </location>
</feature>
<proteinExistence type="predicted"/>
<evidence type="ECO:0000259" key="1">
    <source>
        <dbReference type="Pfam" id="PF02463"/>
    </source>
</evidence>
<accession>A0A4P9XSA3</accession>
<dbReference type="InterPro" id="IPR027417">
    <property type="entry name" value="P-loop_NTPase"/>
</dbReference>
<evidence type="ECO:0000313" key="2">
    <source>
        <dbReference type="EMBL" id="RKP08411.1"/>
    </source>
</evidence>
<gene>
    <name evidence="2" type="ORF">THASP1DRAFT_9106</name>
</gene>
<name>A0A4P9XSA3_9FUNG</name>
<sequence>MRVEELIIEGFKSYAVRTHITGWDAEFNAITGLNGSGKSNILDAICFVLGIKNLSAVRANNLNELVYKRGQAGVTKASVTIVFDNQDREKSPVGYENCR</sequence>
<dbReference type="InterPro" id="IPR003395">
    <property type="entry name" value="RecF/RecN/SMC_N"/>
</dbReference>
<reference evidence="3" key="1">
    <citation type="journal article" date="2018" name="Nat. Microbiol.">
        <title>Leveraging single-cell genomics to expand the fungal tree of life.</title>
        <authorList>
            <person name="Ahrendt S.R."/>
            <person name="Quandt C.A."/>
            <person name="Ciobanu D."/>
            <person name="Clum A."/>
            <person name="Salamov A."/>
            <person name="Andreopoulos B."/>
            <person name="Cheng J.F."/>
            <person name="Woyke T."/>
            <person name="Pelin A."/>
            <person name="Henrissat B."/>
            <person name="Reynolds N.K."/>
            <person name="Benny G.L."/>
            <person name="Smith M.E."/>
            <person name="James T.Y."/>
            <person name="Grigoriev I.V."/>
        </authorList>
    </citation>
    <scope>NUCLEOTIDE SEQUENCE [LARGE SCALE GENOMIC DNA]</scope>
    <source>
        <strain evidence="3">RSA 1356</strain>
    </source>
</reference>
<dbReference type="Gene3D" id="3.40.50.300">
    <property type="entry name" value="P-loop containing nucleotide triphosphate hydrolases"/>
    <property type="match status" value="1"/>
</dbReference>